<dbReference type="Pfam" id="PF03883">
    <property type="entry name" value="H2O2_YaaD"/>
    <property type="match status" value="1"/>
</dbReference>
<reference evidence="2" key="1">
    <citation type="submission" date="2021-12" db="EMBL/GenBank/DDBJ databases">
        <title>Prjna785345.</title>
        <authorList>
            <person name="Rujirawat T."/>
            <person name="Krajaejun T."/>
        </authorList>
    </citation>
    <scope>NUCLEOTIDE SEQUENCE</scope>
    <source>
        <strain evidence="2">Pi057C3</strain>
    </source>
</reference>
<evidence type="ECO:0000256" key="1">
    <source>
        <dbReference type="SAM" id="MobiDB-lite"/>
    </source>
</evidence>
<dbReference type="GO" id="GO:0005829">
    <property type="term" value="C:cytosol"/>
    <property type="evidence" value="ECO:0007669"/>
    <property type="project" value="TreeGrafter"/>
</dbReference>
<comment type="caution">
    <text evidence="2">The sequence shown here is derived from an EMBL/GenBank/DDBJ whole genome shotgun (WGS) entry which is preliminary data.</text>
</comment>
<dbReference type="AlphaFoldDB" id="A0AAD5M404"/>
<dbReference type="EMBL" id="JAKCXM010000080">
    <property type="protein sequence ID" value="KAJ0403505.1"/>
    <property type="molecule type" value="Genomic_DNA"/>
</dbReference>
<keyword evidence="3" id="KW-1185">Reference proteome</keyword>
<dbReference type="HAMAP" id="MF_00652">
    <property type="entry name" value="UPF0246"/>
    <property type="match status" value="1"/>
</dbReference>
<proteinExistence type="inferred from homology"/>
<gene>
    <name evidence="2" type="ORF">P43SY_010048</name>
</gene>
<dbReference type="Proteomes" id="UP001209570">
    <property type="component" value="Unassembled WGS sequence"/>
</dbReference>
<dbReference type="NCBIfam" id="NF002542">
    <property type="entry name" value="PRK02101.1-3"/>
    <property type="match status" value="1"/>
</dbReference>
<organism evidence="2 3">
    <name type="scientific">Pythium insidiosum</name>
    <name type="common">Pythiosis disease agent</name>
    <dbReference type="NCBI Taxonomy" id="114742"/>
    <lineage>
        <taxon>Eukaryota</taxon>
        <taxon>Sar</taxon>
        <taxon>Stramenopiles</taxon>
        <taxon>Oomycota</taxon>
        <taxon>Peronosporomycetes</taxon>
        <taxon>Pythiales</taxon>
        <taxon>Pythiaceae</taxon>
        <taxon>Pythium</taxon>
    </lineage>
</organism>
<dbReference type="PANTHER" id="PTHR30283:SF4">
    <property type="entry name" value="PEROXIDE STRESS RESISTANCE PROTEIN YAAA"/>
    <property type="match status" value="1"/>
</dbReference>
<protein>
    <submittedName>
        <fullName evidence="2">Uncharacterized protein</fullName>
    </submittedName>
</protein>
<feature type="region of interest" description="Disordered" evidence="1">
    <location>
        <begin position="294"/>
        <end position="339"/>
    </location>
</feature>
<evidence type="ECO:0000313" key="3">
    <source>
        <dbReference type="Proteomes" id="UP001209570"/>
    </source>
</evidence>
<evidence type="ECO:0000313" key="2">
    <source>
        <dbReference type="EMBL" id="KAJ0403505.1"/>
    </source>
</evidence>
<dbReference type="InterPro" id="IPR005583">
    <property type="entry name" value="YaaA"/>
</dbReference>
<feature type="compositionally biased region" description="Basic and acidic residues" evidence="1">
    <location>
        <begin position="311"/>
        <end position="324"/>
    </location>
</feature>
<accession>A0AAD5M404</accession>
<sequence length="339" mass="37548">MAPPSTASRLLYVLSPAKTLDLSATTVQQCSVPAMLSDAHALVTELRKLSQSKLKALLGVSDAIAKLNHDRFKDFEFVTDKAAASLQPNDAHKQAVLSFNGPAYQGLAASELSDEDLTFAQRHLRILCGLYGVLRPLDLIQAYRLEMGQKFATARGKDLYAFWGSTIAHEISDSFEQLAQMDESKAGSPKILVNVASQEYFKSIVVDSLDKDIQIIECVFKDDGKIKSVYAKRARGLMCRYLIEQRVETLDGIKKFDLEGYKFSAKESDDSTFVYNRTAAKQKEVLKEIQAKAKLSKAGKQDAGGSSGENASKKHASEDPKEQEEQTGVSTRKRRRVRQ</sequence>
<name>A0AAD5M404_PYTIN</name>
<dbReference type="PANTHER" id="PTHR30283">
    <property type="entry name" value="PEROXIDE STRESS RESPONSE PROTEIN YAAA"/>
    <property type="match status" value="1"/>
</dbReference>
<dbReference type="GO" id="GO:0033194">
    <property type="term" value="P:response to hydroperoxide"/>
    <property type="evidence" value="ECO:0007669"/>
    <property type="project" value="TreeGrafter"/>
</dbReference>